<evidence type="ECO:0000313" key="2">
    <source>
        <dbReference type="EMBL" id="KXU36255.1"/>
    </source>
</evidence>
<dbReference type="EMBL" id="LSZP01000028">
    <property type="protein sequence ID" value="KXU36255.1"/>
    <property type="molecule type" value="Genomic_DNA"/>
</dbReference>
<feature type="transmembrane region" description="Helical" evidence="1">
    <location>
        <begin position="12"/>
        <end position="31"/>
    </location>
</feature>
<comment type="caution">
    <text evidence="2">The sequence shown here is derived from an EMBL/GenBank/DDBJ whole genome shotgun (WGS) entry which is preliminary data.</text>
</comment>
<dbReference type="AlphaFoldDB" id="A0A139SNU1"/>
<dbReference type="Proteomes" id="UP000071392">
    <property type="component" value="Unassembled WGS sequence"/>
</dbReference>
<proteinExistence type="predicted"/>
<gene>
    <name evidence="2" type="ORF">AXK12_03735</name>
</gene>
<keyword evidence="1" id="KW-1133">Transmembrane helix</keyword>
<dbReference type="RefSeq" id="WP_068711362.1">
    <property type="nucleotide sequence ID" value="NZ_LSZP01000028.1"/>
</dbReference>
<dbReference type="OrthoDB" id="198901at2"/>
<feature type="transmembrane region" description="Helical" evidence="1">
    <location>
        <begin position="43"/>
        <end position="62"/>
    </location>
</feature>
<accession>A0A139SNU1</accession>
<reference evidence="2 3" key="1">
    <citation type="submission" date="2016-02" db="EMBL/GenBank/DDBJ databases">
        <authorList>
            <person name="Wen L."/>
            <person name="He K."/>
            <person name="Yang H."/>
        </authorList>
    </citation>
    <scope>NUCLEOTIDE SEQUENCE [LARGE SCALE GENOMIC DNA]</scope>
    <source>
        <strain evidence="2 3">CV41</strain>
    </source>
</reference>
<evidence type="ECO:0000313" key="3">
    <source>
        <dbReference type="Proteomes" id="UP000071392"/>
    </source>
</evidence>
<name>A0A139SNU1_9BACT</name>
<sequence length="86" mass="9375">MTAPKKTVTPLGVAIDLILVAGFFLFLFNVVQSHVPSNNPQMILLWSALSAACLSGTFWIAIQMFRVVLKAQLARNSGTDSPDRDL</sequence>
<keyword evidence="1" id="KW-0472">Membrane</keyword>
<protein>
    <submittedName>
        <fullName evidence="2">Uncharacterized protein</fullName>
    </submittedName>
</protein>
<evidence type="ECO:0000256" key="1">
    <source>
        <dbReference type="SAM" id="Phobius"/>
    </source>
</evidence>
<keyword evidence="3" id="KW-1185">Reference proteome</keyword>
<keyword evidence="1" id="KW-0812">Transmembrane</keyword>
<organism evidence="2 3">
    <name type="scientific">Cephaloticoccus capnophilus</name>
    <dbReference type="NCBI Taxonomy" id="1548208"/>
    <lineage>
        <taxon>Bacteria</taxon>
        <taxon>Pseudomonadati</taxon>
        <taxon>Verrucomicrobiota</taxon>
        <taxon>Opitutia</taxon>
        <taxon>Opitutales</taxon>
        <taxon>Opitutaceae</taxon>
        <taxon>Cephaloticoccus</taxon>
    </lineage>
</organism>